<evidence type="ECO:0000256" key="4">
    <source>
        <dbReference type="PIRSR" id="PIRSR000705-3"/>
    </source>
</evidence>
<feature type="binding site" evidence="3">
    <location>
        <position position="39"/>
    </location>
    <ligand>
        <name>substrate</name>
    </ligand>
</feature>
<dbReference type="InterPro" id="IPR050566">
    <property type="entry name" value="Deoxyribonucleoside_kinase"/>
</dbReference>
<dbReference type="PIRSF" id="PIRSF000705">
    <property type="entry name" value="DNK"/>
    <property type="match status" value="1"/>
</dbReference>
<dbReference type="Pfam" id="PF01712">
    <property type="entry name" value="dNK"/>
    <property type="match status" value="1"/>
</dbReference>
<evidence type="ECO:0000256" key="3">
    <source>
        <dbReference type="PIRSR" id="PIRSR000705-2"/>
    </source>
</evidence>
<dbReference type="PANTHER" id="PTHR10513:SF35">
    <property type="entry name" value="DEOXYADENOSINE KINASE"/>
    <property type="match status" value="1"/>
</dbReference>
<comment type="caution">
    <text evidence="6">The sequence shown here is derived from an EMBL/GenBank/DDBJ whole genome shotgun (WGS) entry which is preliminary data.</text>
</comment>
<dbReference type="CDD" id="cd01673">
    <property type="entry name" value="dNK"/>
    <property type="match status" value="1"/>
</dbReference>
<feature type="binding site" evidence="3">
    <location>
        <position position="89"/>
    </location>
    <ligand>
        <name>substrate</name>
    </ligand>
</feature>
<keyword evidence="4" id="KW-0547">Nucleotide-binding</keyword>
<evidence type="ECO:0000256" key="2">
    <source>
        <dbReference type="PIRSR" id="PIRSR000705-1"/>
    </source>
</evidence>
<feature type="binding site" evidence="3">
    <location>
        <position position="94"/>
    </location>
    <ligand>
        <name>substrate</name>
    </ligand>
</feature>
<gene>
    <name evidence="6" type="ORF">LR3_08600</name>
</gene>
<comment type="similarity">
    <text evidence="1">Belongs to the DCK/DGK family.</text>
</comment>
<proteinExistence type="inferred from homology"/>
<evidence type="ECO:0000259" key="5">
    <source>
        <dbReference type="Pfam" id="PF01712"/>
    </source>
</evidence>
<feature type="binding site" evidence="3">
    <location>
        <position position="27"/>
    </location>
    <ligand>
        <name>substrate</name>
    </ligand>
</feature>
<dbReference type="PANTHER" id="PTHR10513">
    <property type="entry name" value="DEOXYNUCLEOSIDE KINASE"/>
    <property type="match status" value="1"/>
</dbReference>
<evidence type="ECO:0000313" key="6">
    <source>
        <dbReference type="EMBL" id="KEK16115.1"/>
    </source>
</evidence>
<dbReference type="GO" id="GO:0005524">
    <property type="term" value="F:ATP binding"/>
    <property type="evidence" value="ECO:0007669"/>
    <property type="project" value="UniProtKB-KW"/>
</dbReference>
<dbReference type="InterPro" id="IPR027417">
    <property type="entry name" value="P-loop_NTPase"/>
</dbReference>
<feature type="binding site" evidence="3">
    <location>
        <position position="161"/>
    </location>
    <ligand>
        <name>substrate</name>
    </ligand>
</feature>
<dbReference type="PATRIC" id="fig|1598.90.peg.524"/>
<dbReference type="GO" id="GO:0019136">
    <property type="term" value="F:deoxynucleoside kinase activity"/>
    <property type="evidence" value="ECO:0007669"/>
    <property type="project" value="InterPro"/>
</dbReference>
<dbReference type="InterPro" id="IPR031314">
    <property type="entry name" value="DNK_dom"/>
</dbReference>
<dbReference type="InterPro" id="IPR002624">
    <property type="entry name" value="DCK/DGK"/>
</dbReference>
<protein>
    <submittedName>
        <fullName evidence="6">Deoxyadenosine kinase</fullName>
    </submittedName>
</protein>
<keyword evidence="4" id="KW-0067">ATP-binding</keyword>
<accession>A0A073JQT7</accession>
<dbReference type="SUPFAM" id="SSF52540">
    <property type="entry name" value="P-loop containing nucleoside triphosphate hydrolases"/>
    <property type="match status" value="1"/>
</dbReference>
<evidence type="ECO:0000313" key="7">
    <source>
        <dbReference type="Proteomes" id="UP000027731"/>
    </source>
</evidence>
<keyword evidence="6" id="KW-0418">Kinase</keyword>
<dbReference type="Gene3D" id="3.40.50.300">
    <property type="entry name" value="P-loop containing nucleotide triphosphate hydrolases"/>
    <property type="match status" value="1"/>
</dbReference>
<dbReference type="AlphaFoldDB" id="A0A073JQT7"/>
<feature type="binding site" evidence="3">
    <location>
        <position position="65"/>
    </location>
    <ligand>
        <name>substrate</name>
    </ligand>
</feature>
<dbReference type="Proteomes" id="UP000027731">
    <property type="component" value="Unassembled WGS sequence"/>
</dbReference>
<organism evidence="6 7">
    <name type="scientific">Limosilactobacillus reuteri</name>
    <name type="common">Lactobacillus reuteri</name>
    <dbReference type="NCBI Taxonomy" id="1598"/>
    <lineage>
        <taxon>Bacteria</taxon>
        <taxon>Bacillati</taxon>
        <taxon>Bacillota</taxon>
        <taxon>Bacilli</taxon>
        <taxon>Lactobacillales</taxon>
        <taxon>Lactobacillaceae</taxon>
        <taxon>Limosilactobacillus</taxon>
    </lineage>
</organism>
<reference evidence="6 7" key="1">
    <citation type="submission" date="2014-06" db="EMBL/GenBank/DDBJ databases">
        <title>Genetic determinant of reutericyclin biosynthesis of Lactobacillus reuteri.</title>
        <authorList>
            <person name="Lin X."/>
            <person name="Duar R."/>
            <person name="Walter J."/>
            <person name="Gaenzle M."/>
        </authorList>
    </citation>
    <scope>NUCLEOTIDE SEQUENCE [LARGE SCALE GENOMIC DNA]</scope>
    <source>
        <strain evidence="6 7">LTH2584</strain>
    </source>
</reference>
<feature type="domain" description="Deoxynucleoside kinase" evidence="5">
    <location>
        <begin position="2"/>
        <end position="220"/>
    </location>
</feature>
<dbReference type="GO" id="GO:0005737">
    <property type="term" value="C:cytoplasm"/>
    <property type="evidence" value="ECO:0007669"/>
    <property type="project" value="TreeGrafter"/>
</dbReference>
<feature type="binding site" evidence="4">
    <location>
        <begin position="3"/>
        <end position="11"/>
    </location>
    <ligand>
        <name>ATP</name>
        <dbReference type="ChEBI" id="CHEBI:30616"/>
    </ligand>
</feature>
<sequence length="258" mass="30004">MSGIIGSGKSSMTKILAEQLGTEPFYEPVTDNPVLKLFYQGNEDVAKKRAEGDMKATNPFAFVLQVFFVNRRFDLIKKAMQNNNNVLDRSIFEDAIFMRMNADMGNTTQEEYDIYKQLLDNMMEEYPKFSPGKKAPDLMVMINVSYETMLKRIKKRGREYEQIENDPSLVNYYKTLLEYYEDWKHTYDKSPLLVIDGDKYDFMENLEDRKTVLRQIYDKLLEVGSIDNAKHLELIGALTNLQLTDHEGEYDADDKEAA</sequence>
<feature type="binding site" evidence="4">
    <location>
        <begin position="152"/>
        <end position="156"/>
    </location>
    <ligand>
        <name>ATP</name>
        <dbReference type="ChEBI" id="CHEBI:30616"/>
    </ligand>
</feature>
<feature type="active site" description="Proton acceptor" evidence="2">
    <location>
        <position position="88"/>
    </location>
</feature>
<dbReference type="EMBL" id="JOSX01000010">
    <property type="protein sequence ID" value="KEK16115.1"/>
    <property type="molecule type" value="Genomic_DNA"/>
</dbReference>
<name>A0A073JQT7_LIMRT</name>
<keyword evidence="6" id="KW-0808">Transferase</keyword>
<evidence type="ECO:0000256" key="1">
    <source>
        <dbReference type="ARBA" id="ARBA00007420"/>
    </source>
</evidence>